<dbReference type="AlphaFoldDB" id="E3D073"/>
<organism evidence="2 3">
    <name type="scientific">Aminomonas paucivorans DSM 12260</name>
    <dbReference type="NCBI Taxonomy" id="584708"/>
    <lineage>
        <taxon>Bacteria</taxon>
        <taxon>Thermotogati</taxon>
        <taxon>Synergistota</taxon>
        <taxon>Synergistia</taxon>
        <taxon>Synergistales</taxon>
        <taxon>Synergistaceae</taxon>
        <taxon>Aminomonas</taxon>
    </lineage>
</organism>
<dbReference type="RefSeq" id="WP_006301991.1">
    <property type="nucleotide sequence ID" value="NZ_CM001022.1"/>
</dbReference>
<keyword evidence="3" id="KW-1185">Reference proteome</keyword>
<dbReference type="InterPro" id="IPR029068">
    <property type="entry name" value="Glyas_Bleomycin-R_OHBP_Dase"/>
</dbReference>
<dbReference type="GO" id="GO:0051213">
    <property type="term" value="F:dioxygenase activity"/>
    <property type="evidence" value="ECO:0007669"/>
    <property type="project" value="UniProtKB-KW"/>
</dbReference>
<keyword evidence="2" id="KW-0560">Oxidoreductase</keyword>
<feature type="domain" description="VOC" evidence="1">
    <location>
        <begin position="168"/>
        <end position="287"/>
    </location>
</feature>
<proteinExistence type="predicted"/>
<accession>E3D073</accession>
<dbReference type="STRING" id="584708.Apau_2339"/>
<evidence type="ECO:0000313" key="2">
    <source>
        <dbReference type="EMBL" id="EFQ24746.1"/>
    </source>
</evidence>
<dbReference type="eggNOG" id="COG2514">
    <property type="taxonomic scope" value="Bacteria"/>
</dbReference>
<feature type="domain" description="VOC" evidence="1">
    <location>
        <begin position="9"/>
        <end position="125"/>
    </location>
</feature>
<dbReference type="SUPFAM" id="SSF54593">
    <property type="entry name" value="Glyoxalase/Bleomycin resistance protein/Dihydroxybiphenyl dioxygenase"/>
    <property type="match status" value="2"/>
</dbReference>
<dbReference type="EMBL" id="CM001022">
    <property type="protein sequence ID" value="EFQ24746.1"/>
    <property type="molecule type" value="Genomic_DNA"/>
</dbReference>
<dbReference type="PROSITE" id="PS51819">
    <property type="entry name" value="VOC"/>
    <property type="match status" value="2"/>
</dbReference>
<evidence type="ECO:0000259" key="1">
    <source>
        <dbReference type="PROSITE" id="PS51819"/>
    </source>
</evidence>
<gene>
    <name evidence="2" type="ORF">Apau_2339</name>
</gene>
<dbReference type="InterPro" id="IPR004360">
    <property type="entry name" value="Glyas_Fos-R_dOase_dom"/>
</dbReference>
<dbReference type="Pfam" id="PF00903">
    <property type="entry name" value="Glyoxalase"/>
    <property type="match status" value="2"/>
</dbReference>
<dbReference type="Gene3D" id="3.10.180.10">
    <property type="entry name" value="2,3-Dihydroxybiphenyl 1,2-Dioxygenase, domain 1"/>
    <property type="match status" value="2"/>
</dbReference>
<name>E3D073_9BACT</name>
<dbReference type="PANTHER" id="PTHR43279:SF1">
    <property type="entry name" value="CATECHOL-2,3-DIOXYGENASE"/>
    <property type="match status" value="1"/>
</dbReference>
<dbReference type="HOGENOM" id="CLU_059557_0_0_0"/>
<dbReference type="PaxDb" id="584708-Apau_2339"/>
<dbReference type="Proteomes" id="UP000005096">
    <property type="component" value="Chromosome"/>
</dbReference>
<sequence length="288" mass="31642">MRASDDSPILGPLRLGVASVERSRDFYRAALGLETREVPGGAELFLPSGNLLATLEERPGAVPESPAVPGLYHLALRVPHRPALARTFLRLKEARLPTDGPVDHGVSEAIYTEDPDETGIEIYRDRSRETWPTRGGHLAMGSRLAPPQDLLGALAEEMEGPGSTPEMTLGHLHLRVSNLKRSVDFYSSLLPLKVTQEDLPGAAFLAFGDYHHHLGLNVWSSQGGKPRDPQRSGLIELSFLFPVPSAFQSWKDRLLSQGCPELLSVAPNESWLLVRDPDGWDVRIRQAS</sequence>
<dbReference type="InterPro" id="IPR037523">
    <property type="entry name" value="VOC_core"/>
</dbReference>
<reference evidence="2 3" key="1">
    <citation type="journal article" date="2010" name="Stand. Genomic Sci.">
        <title>Non-contiguous finished genome sequence of Aminomonas paucivorans type strain (GLU-3).</title>
        <authorList>
            <person name="Pitluck S."/>
            <person name="Yasawong M."/>
            <person name="Held B."/>
            <person name="Lapidus A."/>
            <person name="Nolan M."/>
            <person name="Copeland A."/>
            <person name="Lucas S."/>
            <person name="Del Rio T.G."/>
            <person name="Tice H."/>
            <person name="Cheng J.F."/>
            <person name="Chertkov O."/>
            <person name="Goodwin L."/>
            <person name="Tapia R."/>
            <person name="Han C."/>
            <person name="Liolios K."/>
            <person name="Ivanova N."/>
            <person name="Mavromatis K."/>
            <person name="Ovchinnikova G."/>
            <person name="Pati A."/>
            <person name="Chen A."/>
            <person name="Palaniappan K."/>
            <person name="Land M."/>
            <person name="Hauser L."/>
            <person name="Chang Y.J."/>
            <person name="Jeffries C.D."/>
            <person name="Pukall R."/>
            <person name="Spring S."/>
            <person name="Rohde M."/>
            <person name="Sikorski J."/>
            <person name="Goker M."/>
            <person name="Woyke T."/>
            <person name="Bristow J."/>
            <person name="Eisen J.A."/>
            <person name="Markowitz V."/>
            <person name="Hugenholtz P."/>
            <person name="Kyrpides N.C."/>
            <person name="Klenk H.P."/>
        </authorList>
    </citation>
    <scope>NUCLEOTIDE SEQUENCE [LARGE SCALE GENOMIC DNA]</scope>
    <source>
        <strain evidence="2 3">DSM 12260</strain>
    </source>
</reference>
<dbReference type="OrthoDB" id="9792626at2"/>
<evidence type="ECO:0000313" key="3">
    <source>
        <dbReference type="Proteomes" id="UP000005096"/>
    </source>
</evidence>
<dbReference type="PANTHER" id="PTHR43279">
    <property type="entry name" value="CATECHOL-2,3-DIOXYGENASE"/>
    <property type="match status" value="1"/>
</dbReference>
<protein>
    <submittedName>
        <fullName evidence="2">Glyoxalase/bleomycin resistance protein/dioxygenase</fullName>
    </submittedName>
</protein>
<keyword evidence="2" id="KW-0223">Dioxygenase</keyword>